<dbReference type="FunFam" id="3.40.50.12780:FF:000012">
    <property type="entry name" value="Non-ribosomal peptide synthetase"/>
    <property type="match status" value="1"/>
</dbReference>
<dbReference type="SUPFAM" id="SSF52777">
    <property type="entry name" value="CoA-dependent acyltransferases"/>
    <property type="match status" value="2"/>
</dbReference>
<dbReference type="Gene3D" id="3.30.559.10">
    <property type="entry name" value="Chloramphenicol acetyltransferase-like domain"/>
    <property type="match status" value="1"/>
</dbReference>
<dbReference type="GO" id="GO:0016874">
    <property type="term" value="F:ligase activity"/>
    <property type="evidence" value="ECO:0007669"/>
    <property type="project" value="UniProtKB-KW"/>
</dbReference>
<dbReference type="InterPro" id="IPR036736">
    <property type="entry name" value="ACP-like_sf"/>
</dbReference>
<dbReference type="InterPro" id="IPR025110">
    <property type="entry name" value="AMP-bd_C"/>
</dbReference>
<dbReference type="RefSeq" id="WP_363796594.1">
    <property type="nucleotide sequence ID" value="NZ_CP159925.1"/>
</dbReference>
<gene>
    <name evidence="6" type="ORF">ABU614_15040</name>
</gene>
<dbReference type="PROSITE" id="PS00455">
    <property type="entry name" value="AMP_BINDING"/>
    <property type="match status" value="1"/>
</dbReference>
<reference evidence="6" key="1">
    <citation type="submission" date="2024-06" db="EMBL/GenBank/DDBJ databases">
        <authorList>
            <person name="Li S."/>
        </authorList>
    </citation>
    <scope>NUCLEOTIDE SEQUENCE</scope>
    <source>
        <strain evidence="6">SR10</strain>
    </source>
</reference>
<dbReference type="PANTHER" id="PTHR45527:SF10">
    <property type="entry name" value="PYOCHELIN SYNTHASE PCHF"/>
    <property type="match status" value="1"/>
</dbReference>
<dbReference type="InterPro" id="IPR042099">
    <property type="entry name" value="ANL_N_sf"/>
</dbReference>
<dbReference type="Pfam" id="PF00668">
    <property type="entry name" value="Condensation"/>
    <property type="match status" value="1"/>
</dbReference>
<sequence>MSAPSYDGTIAVPDASPGHADFPLTDMQRLLVVSASDGMEYALHPHLYFEVERPGLDIDRFVSAIARVIERHRRNIVAVTPELRLRQIEEASAPRVSVWDLRGLSELGTRQGLMQIRHRMSHQPLPMDRWPWLDFQLTRYGDSDVRLHVNFSNLFLDQFSGLRLLSEIEQYYANPDVELPADQVGIAEVSLALAQRHEAADRARAYWTDRVATLPAPPELPLVRLHGNPGLNRRRLVIDAATWAAFTAGVALHGMSPVTALLAVYGEIVARFSGSRHFILNQMITRRLLRRIPGAESVLGNLGAIYPLEFDWRGAASLLERARRLQATIIGDLGRTDWSGVDVLEALNARHHSQGRAACPFVVSSGLAGGPQEAFGYSKLATPQVLLDHQFFALRGDRVEIVWDVVEAAFPPGFIDALCHAHEALIRSLAADPQAWTATTALVAARSPASPVETGPARPLPTGRLSDGLKAGARVAPEHPAVVCGEEALSYGELAAAAESLAKVLCAHGVRPGDRVAIVLAKGVPQTIAVYAALLAGAAYVPIDPAWPQRRIEQLVNDIGAAAILGTEAGQCPGVPVIAVRGEAAAVAAAACAGTPLPADLDPSALAYVIYTSGSTGQPKGVALDHRGPVNTILDVNGEFGIVAEDVLFGVSSLSFDLSVYDIFGAAMAGATLVLPDPADHSPHAWLAAMVERGVTVWNSAPPLMQLLVDVARAEGVQLPALRLVMLSGDWISLSLPDDIRAIAPNAKVVSLGGATEASIWSIWYPIDAIDPKWRSIPYGRPMTNQPWYVLDEQGHETPTWTTGQLHIGGVGLAQGYWGDPDKTAAAFVAHPATGERIYRTGDLGRLLPDGNIELIGRIDAQCKIQGHRVEPGEVEHVLAADPRVKDAVVLVAGEAKQKQLRAFVVLHEAAGPSEGESIRASLVDRLPSYLVPAQITVVASLPVTSNGKLDRSALLALAEPAAEAGVDYVAPRTELERTIVAVWKEVLGVETIGVEDDFFNLGGQSFTALRAVAALRSKTKLNLSLGGLIESRTVARLASLMTGQRLSNALVPLHPGAGPALFMVHPAGGSVAAYRDLARDLDRASFGLAASEPLPGTVEALAQGYVAAVRAAAPGPYTISGWSSGAVIALEMTAQLEAAGEKVAQLIVLDAPAPTDPPPGPVDDGTMQDWFREDTAGADLLATELHHVYPVFAQIVNACRSYQPPVVAADVALIRARDGRVSEYAEHPHEAVGDWGWSSRTRGRVATRVVAGTHHSLFSPQHRADVVAAVRELAR</sequence>
<dbReference type="Gene3D" id="3.30.559.30">
    <property type="entry name" value="Nonribosomal peptide synthetase, condensation domain"/>
    <property type="match status" value="1"/>
</dbReference>
<dbReference type="Gene3D" id="3.30.300.30">
    <property type="match status" value="1"/>
</dbReference>
<dbReference type="InterPro" id="IPR023213">
    <property type="entry name" value="CAT-like_dom_sf"/>
</dbReference>
<proteinExistence type="predicted"/>
<dbReference type="InterPro" id="IPR000873">
    <property type="entry name" value="AMP-dep_synth/lig_dom"/>
</dbReference>
<dbReference type="Pfam" id="PF00975">
    <property type="entry name" value="Thioesterase"/>
    <property type="match status" value="1"/>
</dbReference>
<dbReference type="GO" id="GO:0072330">
    <property type="term" value="P:monocarboxylic acid biosynthetic process"/>
    <property type="evidence" value="ECO:0007669"/>
    <property type="project" value="UniProtKB-ARBA"/>
</dbReference>
<comment type="pathway">
    <text evidence="1">Siderophore biosynthesis.</text>
</comment>
<dbReference type="AlphaFoldDB" id="A0AAU8MN38"/>
<dbReference type="FunFam" id="1.10.1200.10:FF:000016">
    <property type="entry name" value="Non-ribosomal peptide synthase"/>
    <property type="match status" value="1"/>
</dbReference>
<dbReference type="Pfam" id="PF00550">
    <property type="entry name" value="PP-binding"/>
    <property type="match status" value="1"/>
</dbReference>
<feature type="domain" description="Carrier" evidence="5">
    <location>
        <begin position="971"/>
        <end position="1046"/>
    </location>
</feature>
<dbReference type="PROSITE" id="PS50075">
    <property type="entry name" value="CARRIER"/>
    <property type="match status" value="1"/>
</dbReference>
<dbReference type="InterPro" id="IPR009081">
    <property type="entry name" value="PP-bd_ACP"/>
</dbReference>
<dbReference type="InterPro" id="IPR001242">
    <property type="entry name" value="Condensation_dom"/>
</dbReference>
<dbReference type="Gene3D" id="3.40.50.12780">
    <property type="entry name" value="N-terminal domain of ligase-like"/>
    <property type="match status" value="1"/>
</dbReference>
<dbReference type="GO" id="GO:0043041">
    <property type="term" value="P:amino acid activation for nonribosomal peptide biosynthetic process"/>
    <property type="evidence" value="ECO:0007669"/>
    <property type="project" value="TreeGrafter"/>
</dbReference>
<dbReference type="SUPFAM" id="SSF47336">
    <property type="entry name" value="ACP-like"/>
    <property type="match status" value="1"/>
</dbReference>
<dbReference type="InterPro" id="IPR045851">
    <property type="entry name" value="AMP-bd_C_sf"/>
</dbReference>
<dbReference type="GO" id="GO:0005737">
    <property type="term" value="C:cytoplasm"/>
    <property type="evidence" value="ECO:0007669"/>
    <property type="project" value="TreeGrafter"/>
</dbReference>
<dbReference type="InterPro" id="IPR029058">
    <property type="entry name" value="AB_hydrolase_fold"/>
</dbReference>
<dbReference type="SUPFAM" id="SSF53474">
    <property type="entry name" value="alpha/beta-Hydrolases"/>
    <property type="match status" value="1"/>
</dbReference>
<evidence type="ECO:0000256" key="3">
    <source>
        <dbReference type="ARBA" id="ARBA00022553"/>
    </source>
</evidence>
<dbReference type="SMART" id="SM00824">
    <property type="entry name" value="PKS_TE"/>
    <property type="match status" value="1"/>
</dbReference>
<dbReference type="Gene3D" id="1.10.1200.10">
    <property type="entry name" value="ACP-like"/>
    <property type="match status" value="1"/>
</dbReference>
<dbReference type="PANTHER" id="PTHR45527">
    <property type="entry name" value="NONRIBOSOMAL PEPTIDE SYNTHETASE"/>
    <property type="match status" value="1"/>
</dbReference>
<dbReference type="GO" id="GO:0044550">
    <property type="term" value="P:secondary metabolite biosynthetic process"/>
    <property type="evidence" value="ECO:0007669"/>
    <property type="project" value="TreeGrafter"/>
</dbReference>
<dbReference type="Pfam" id="PF13193">
    <property type="entry name" value="AMP-binding_C"/>
    <property type="match status" value="1"/>
</dbReference>
<evidence type="ECO:0000256" key="4">
    <source>
        <dbReference type="ARBA" id="ARBA00022598"/>
    </source>
</evidence>
<keyword evidence="2" id="KW-0596">Phosphopantetheine</keyword>
<evidence type="ECO:0000256" key="2">
    <source>
        <dbReference type="ARBA" id="ARBA00022450"/>
    </source>
</evidence>
<dbReference type="Gene3D" id="3.40.50.1820">
    <property type="entry name" value="alpha/beta hydrolase"/>
    <property type="match status" value="1"/>
</dbReference>
<dbReference type="SUPFAM" id="SSF56801">
    <property type="entry name" value="Acetyl-CoA synthetase-like"/>
    <property type="match status" value="1"/>
</dbReference>
<dbReference type="NCBIfam" id="TIGR01733">
    <property type="entry name" value="AA-adenyl-dom"/>
    <property type="match status" value="1"/>
</dbReference>
<dbReference type="GO" id="GO:0031177">
    <property type="term" value="F:phosphopantetheine binding"/>
    <property type="evidence" value="ECO:0007669"/>
    <property type="project" value="TreeGrafter"/>
</dbReference>
<accession>A0AAU8MN38</accession>
<dbReference type="InterPro" id="IPR001031">
    <property type="entry name" value="Thioesterase"/>
</dbReference>
<name>A0AAU8MN38_9GAMM</name>
<organism evidence="6">
    <name type="scientific">Lysobacter firmicutimachus</name>
    <dbReference type="NCBI Taxonomy" id="1792846"/>
    <lineage>
        <taxon>Bacteria</taxon>
        <taxon>Pseudomonadati</taxon>
        <taxon>Pseudomonadota</taxon>
        <taxon>Gammaproteobacteria</taxon>
        <taxon>Lysobacterales</taxon>
        <taxon>Lysobacteraceae</taxon>
        <taxon>Lysobacter</taxon>
    </lineage>
</organism>
<protein>
    <submittedName>
        <fullName evidence="6">Amino acid adenylation domain-containing protein</fullName>
    </submittedName>
</protein>
<evidence type="ECO:0000313" key="6">
    <source>
        <dbReference type="EMBL" id="XCO73698.1"/>
    </source>
</evidence>
<evidence type="ECO:0000256" key="1">
    <source>
        <dbReference type="ARBA" id="ARBA00004924"/>
    </source>
</evidence>
<evidence type="ECO:0000259" key="5">
    <source>
        <dbReference type="PROSITE" id="PS50075"/>
    </source>
</evidence>
<keyword evidence="3" id="KW-0597">Phosphoprotein</keyword>
<dbReference type="Pfam" id="PF00501">
    <property type="entry name" value="AMP-binding"/>
    <property type="match status" value="1"/>
</dbReference>
<dbReference type="InterPro" id="IPR010071">
    <property type="entry name" value="AA_adenyl_dom"/>
</dbReference>
<dbReference type="InterPro" id="IPR020802">
    <property type="entry name" value="TesA-like"/>
</dbReference>
<dbReference type="InterPro" id="IPR020845">
    <property type="entry name" value="AMP-binding_CS"/>
</dbReference>
<dbReference type="EMBL" id="CP159925">
    <property type="protein sequence ID" value="XCO73698.1"/>
    <property type="molecule type" value="Genomic_DNA"/>
</dbReference>
<keyword evidence="4" id="KW-0436">Ligase</keyword>